<organism evidence="6 7">
    <name type="scientific">Uliginosibacterium paludis</name>
    <dbReference type="NCBI Taxonomy" id="1615952"/>
    <lineage>
        <taxon>Bacteria</taxon>
        <taxon>Pseudomonadati</taxon>
        <taxon>Pseudomonadota</taxon>
        <taxon>Betaproteobacteria</taxon>
        <taxon>Rhodocyclales</taxon>
        <taxon>Zoogloeaceae</taxon>
        <taxon>Uliginosibacterium</taxon>
    </lineage>
</organism>
<evidence type="ECO:0000313" key="6">
    <source>
        <dbReference type="EMBL" id="MET1489677.1"/>
    </source>
</evidence>
<feature type="domain" description="HTH lysR-type" evidence="5">
    <location>
        <begin position="5"/>
        <end position="62"/>
    </location>
</feature>
<dbReference type="PANTHER" id="PTHR30126:SF88">
    <property type="entry name" value="TRANSCRIPTIONAL REGULATOR-RELATED"/>
    <property type="match status" value="1"/>
</dbReference>
<dbReference type="InterPro" id="IPR000847">
    <property type="entry name" value="LysR_HTH_N"/>
</dbReference>
<dbReference type="RefSeq" id="WP_345925064.1">
    <property type="nucleotide sequence ID" value="NZ_JBDIVF010000002.1"/>
</dbReference>
<dbReference type="InterPro" id="IPR036390">
    <property type="entry name" value="WH_DNA-bd_sf"/>
</dbReference>
<dbReference type="InterPro" id="IPR036388">
    <property type="entry name" value="WH-like_DNA-bd_sf"/>
</dbReference>
<proteinExistence type="inferred from homology"/>
<dbReference type="Gene3D" id="3.40.190.290">
    <property type="match status" value="1"/>
</dbReference>
<reference evidence="6 7" key="1">
    <citation type="submission" date="2024-07" db="EMBL/GenBank/DDBJ databases">
        <title>Uliginosibacterium paludis KCTC:42655.</title>
        <authorList>
            <person name="Kim M.K."/>
        </authorList>
    </citation>
    <scope>NUCLEOTIDE SEQUENCE [LARGE SCALE GENOMIC DNA]</scope>
    <source>
        <strain evidence="6 7">KCTC 42655</strain>
    </source>
</reference>
<dbReference type="PANTHER" id="PTHR30126">
    <property type="entry name" value="HTH-TYPE TRANSCRIPTIONAL REGULATOR"/>
    <property type="match status" value="1"/>
</dbReference>
<dbReference type="InterPro" id="IPR005119">
    <property type="entry name" value="LysR_subst-bd"/>
</dbReference>
<evidence type="ECO:0000256" key="2">
    <source>
        <dbReference type="ARBA" id="ARBA00023015"/>
    </source>
</evidence>
<protein>
    <submittedName>
        <fullName evidence="6">LysR family transcriptional regulator</fullName>
    </submittedName>
</protein>
<name>A0ABV2CQD3_9RHOO</name>
<dbReference type="Pfam" id="PF03466">
    <property type="entry name" value="LysR_substrate"/>
    <property type="match status" value="1"/>
</dbReference>
<dbReference type="PROSITE" id="PS50931">
    <property type="entry name" value="HTH_LYSR"/>
    <property type="match status" value="1"/>
</dbReference>
<accession>A0ABV2CQD3</accession>
<dbReference type="Gene3D" id="1.10.10.10">
    <property type="entry name" value="Winged helix-like DNA-binding domain superfamily/Winged helix DNA-binding domain"/>
    <property type="match status" value="1"/>
</dbReference>
<evidence type="ECO:0000256" key="4">
    <source>
        <dbReference type="ARBA" id="ARBA00023163"/>
    </source>
</evidence>
<evidence type="ECO:0000256" key="1">
    <source>
        <dbReference type="ARBA" id="ARBA00009437"/>
    </source>
</evidence>
<evidence type="ECO:0000256" key="3">
    <source>
        <dbReference type="ARBA" id="ARBA00023125"/>
    </source>
</evidence>
<dbReference type="Pfam" id="PF00126">
    <property type="entry name" value="HTH_1"/>
    <property type="match status" value="1"/>
</dbReference>
<dbReference type="Proteomes" id="UP001548590">
    <property type="component" value="Unassembled WGS sequence"/>
</dbReference>
<keyword evidence="3" id="KW-0238">DNA-binding</keyword>
<dbReference type="EMBL" id="JBEWLZ010000003">
    <property type="protein sequence ID" value="MET1489677.1"/>
    <property type="molecule type" value="Genomic_DNA"/>
</dbReference>
<dbReference type="SUPFAM" id="SSF53850">
    <property type="entry name" value="Periplasmic binding protein-like II"/>
    <property type="match status" value="1"/>
</dbReference>
<comment type="similarity">
    <text evidence="1">Belongs to the LysR transcriptional regulatory family.</text>
</comment>
<dbReference type="SUPFAM" id="SSF46785">
    <property type="entry name" value="Winged helix' DNA-binding domain"/>
    <property type="match status" value="1"/>
</dbReference>
<evidence type="ECO:0000259" key="5">
    <source>
        <dbReference type="PROSITE" id="PS50931"/>
    </source>
</evidence>
<sequence>MSPGTTLEQWLVLQTVIEEGSYVRAAERLCRSQSSVSYALASLQERLGIELLEIVGRKAALTEAGRLMLEQVRPLIEGFRLLEARASGMREGLRPSVSLIVDSVFPKPQLFAALRAFQSAYPQVQVHVAELLRTESEQALRQHEAELYVITQKPEDRAGASLLMEVEFLALARADHPLQTIGGPLGAAQLEQHPLVMIADRTEQRTRIRGQGSVWSFTTIDAAIEAVCHGVGYGWLPLHRVSGQIERGELRALALLAGERRKTPLYLVFDNEGLAYDRAVAALAGFLREAGAPA</sequence>
<evidence type="ECO:0000313" key="7">
    <source>
        <dbReference type="Proteomes" id="UP001548590"/>
    </source>
</evidence>
<keyword evidence="4" id="KW-0804">Transcription</keyword>
<comment type="caution">
    <text evidence="6">The sequence shown here is derived from an EMBL/GenBank/DDBJ whole genome shotgun (WGS) entry which is preliminary data.</text>
</comment>
<gene>
    <name evidence="6" type="ORF">ABVT11_07545</name>
</gene>
<keyword evidence="2" id="KW-0805">Transcription regulation</keyword>
<keyword evidence="7" id="KW-1185">Reference proteome</keyword>